<proteinExistence type="predicted"/>
<accession>A0A0F0HH69</accession>
<keyword evidence="3" id="KW-1185">Reference proteome</keyword>
<feature type="signal peptide" evidence="1">
    <location>
        <begin position="1"/>
        <end position="20"/>
    </location>
</feature>
<gene>
    <name evidence="2" type="ORF">UK23_01680</name>
</gene>
<organism evidence="2 3">
    <name type="scientific">Lentzea aerocolonigenes</name>
    <name type="common">Lechevalieria aerocolonigenes</name>
    <name type="synonym">Saccharothrix aerocolonigenes</name>
    <dbReference type="NCBI Taxonomy" id="68170"/>
    <lineage>
        <taxon>Bacteria</taxon>
        <taxon>Bacillati</taxon>
        <taxon>Actinomycetota</taxon>
        <taxon>Actinomycetes</taxon>
        <taxon>Pseudonocardiales</taxon>
        <taxon>Pseudonocardiaceae</taxon>
        <taxon>Lentzea</taxon>
    </lineage>
</organism>
<evidence type="ECO:0000313" key="3">
    <source>
        <dbReference type="Proteomes" id="UP000033393"/>
    </source>
</evidence>
<evidence type="ECO:0000256" key="1">
    <source>
        <dbReference type="SAM" id="SignalP"/>
    </source>
</evidence>
<dbReference type="PATRIC" id="fig|68170.10.peg.3498"/>
<feature type="chain" id="PRO_5002442302" description="Secreted protein" evidence="1">
    <location>
        <begin position="21"/>
        <end position="144"/>
    </location>
</feature>
<evidence type="ECO:0000313" key="2">
    <source>
        <dbReference type="EMBL" id="KJK53063.1"/>
    </source>
</evidence>
<dbReference type="Proteomes" id="UP000033393">
    <property type="component" value="Unassembled WGS sequence"/>
</dbReference>
<protein>
    <recommendedName>
        <fullName evidence="4">Secreted protein</fullName>
    </recommendedName>
</protein>
<comment type="caution">
    <text evidence="2">The sequence shown here is derived from an EMBL/GenBank/DDBJ whole genome shotgun (WGS) entry which is preliminary data.</text>
</comment>
<evidence type="ECO:0008006" key="4">
    <source>
        <dbReference type="Google" id="ProtNLM"/>
    </source>
</evidence>
<name>A0A0F0HH69_LENAE</name>
<dbReference type="EMBL" id="JYJG01000004">
    <property type="protein sequence ID" value="KJK53063.1"/>
    <property type="molecule type" value="Genomic_DNA"/>
</dbReference>
<dbReference type="AlphaFoldDB" id="A0A0F0HH69"/>
<reference evidence="2 3" key="1">
    <citation type="submission" date="2015-02" db="EMBL/GenBank/DDBJ databases">
        <authorList>
            <person name="Ju K.-S."/>
            <person name="Doroghazi J.R."/>
            <person name="Metcalf W."/>
        </authorList>
    </citation>
    <scope>NUCLEOTIDE SEQUENCE [LARGE SCALE GENOMIC DNA]</scope>
    <source>
        <strain evidence="2 3">NRRL B-16140</strain>
    </source>
</reference>
<sequence>MAAVLMFTGITLLVPSTASATTGNCVNGANGFANIPDNLSGTDVEDVPTRSGHWLYLNFGTVNGVRRGWAQLFEGHFEPLSRNVSVWLDWSRDGGRTWIQCGPFYNGSGKSSITSAAQRTSSAAGWVFRAGAMDNGEMALSRWH</sequence>
<keyword evidence="1" id="KW-0732">Signal</keyword>